<gene>
    <name evidence="2" type="ORF">F963_02817</name>
</gene>
<proteinExistence type="predicted"/>
<keyword evidence="1" id="KW-0472">Membrane</keyword>
<feature type="transmembrane region" description="Helical" evidence="1">
    <location>
        <begin position="81"/>
        <end position="111"/>
    </location>
</feature>
<dbReference type="PATRIC" id="fig|1217651.3.peg.2779"/>
<dbReference type="RefSeq" id="WP_004831361.1">
    <property type="nucleotide sequence ID" value="NZ_KB849468.1"/>
</dbReference>
<evidence type="ECO:0000313" key="3">
    <source>
        <dbReference type="Proteomes" id="UP000013270"/>
    </source>
</evidence>
<keyword evidence="1" id="KW-0812">Transmembrane</keyword>
<feature type="transmembrane region" description="Helical" evidence="1">
    <location>
        <begin position="41"/>
        <end position="61"/>
    </location>
</feature>
<reference evidence="2 3" key="1">
    <citation type="submission" date="2013-02" db="EMBL/GenBank/DDBJ databases">
        <title>The Genome Sequence of Acinetobacter bereziniae NIPH 3.</title>
        <authorList>
            <consortium name="The Broad Institute Genome Sequencing Platform"/>
            <consortium name="The Broad Institute Genome Sequencing Center for Infectious Disease"/>
            <person name="Cerqueira G."/>
            <person name="Feldgarden M."/>
            <person name="Courvalin P."/>
            <person name="Perichon B."/>
            <person name="Grillot-Courvalin C."/>
            <person name="Clermont D."/>
            <person name="Rocha E."/>
            <person name="Yoon E.-J."/>
            <person name="Nemec A."/>
            <person name="Walker B."/>
            <person name="Young S.K."/>
            <person name="Zeng Q."/>
            <person name="Gargeya S."/>
            <person name="Fitzgerald M."/>
            <person name="Haas B."/>
            <person name="Abouelleil A."/>
            <person name="Alvarado L."/>
            <person name="Arachchi H.M."/>
            <person name="Berlin A.M."/>
            <person name="Chapman S.B."/>
            <person name="Dewar J."/>
            <person name="Goldberg J."/>
            <person name="Griggs A."/>
            <person name="Gujja S."/>
            <person name="Hansen M."/>
            <person name="Howarth C."/>
            <person name="Imamovic A."/>
            <person name="Larimer J."/>
            <person name="McCowan C."/>
            <person name="Murphy C."/>
            <person name="Neiman D."/>
            <person name="Pearson M."/>
            <person name="Priest M."/>
            <person name="Roberts A."/>
            <person name="Saif S."/>
            <person name="Shea T."/>
            <person name="Sisk P."/>
            <person name="Sykes S."/>
            <person name="Wortman J."/>
            <person name="Nusbaum C."/>
            <person name="Birren B."/>
        </authorList>
    </citation>
    <scope>NUCLEOTIDE SEQUENCE [LARGE SCALE GENOMIC DNA]</scope>
    <source>
        <strain evidence="2 3">NIPH 3</strain>
    </source>
</reference>
<dbReference type="AlphaFoldDB" id="N8YPR1"/>
<organism evidence="2 3">
    <name type="scientific">Acinetobacter bereziniae NIPH 3</name>
    <dbReference type="NCBI Taxonomy" id="1217651"/>
    <lineage>
        <taxon>Bacteria</taxon>
        <taxon>Pseudomonadati</taxon>
        <taxon>Pseudomonadota</taxon>
        <taxon>Gammaproteobacteria</taxon>
        <taxon>Moraxellales</taxon>
        <taxon>Moraxellaceae</taxon>
        <taxon>Acinetobacter</taxon>
    </lineage>
</organism>
<name>N8YPR1_ACIBZ</name>
<keyword evidence="1" id="KW-1133">Transmembrane helix</keyword>
<accession>N8YPR1</accession>
<dbReference type="EMBL" id="APPK01000042">
    <property type="protein sequence ID" value="ENV21225.1"/>
    <property type="molecule type" value="Genomic_DNA"/>
</dbReference>
<protein>
    <submittedName>
        <fullName evidence="2">Uncharacterized protein</fullName>
    </submittedName>
</protein>
<evidence type="ECO:0000313" key="2">
    <source>
        <dbReference type="EMBL" id="ENV21225.1"/>
    </source>
</evidence>
<sequence>MVTSVRTEEELAQAINNNSDIIEIHGDLAKRTIKIKATGNVAWAIAFGAIAVAMASLLLTLGSGGAGAPVIAATMAFAAPAATATLGLGVAISVGSLVVAAGSIGTAKLLFGKLRNDYVIKDKSENFLVLKKR</sequence>
<evidence type="ECO:0000256" key="1">
    <source>
        <dbReference type="SAM" id="Phobius"/>
    </source>
</evidence>
<dbReference type="Proteomes" id="UP000013270">
    <property type="component" value="Unassembled WGS sequence"/>
</dbReference>
<dbReference type="HOGENOM" id="CLU_151789_0_0_6"/>
<comment type="caution">
    <text evidence="2">The sequence shown here is derived from an EMBL/GenBank/DDBJ whole genome shotgun (WGS) entry which is preliminary data.</text>
</comment>